<evidence type="ECO:0000313" key="6">
    <source>
        <dbReference type="Proteomes" id="UP000321947"/>
    </source>
</evidence>
<evidence type="ECO:0000313" key="5">
    <source>
        <dbReference type="Proteomes" id="UP000321393"/>
    </source>
</evidence>
<evidence type="ECO:0000313" key="3">
    <source>
        <dbReference type="EMBL" id="KAA0048542.1"/>
    </source>
</evidence>
<evidence type="ECO:0000256" key="2">
    <source>
        <dbReference type="SAM" id="MobiDB-lite"/>
    </source>
</evidence>
<accession>A0A5A7TYD4</accession>
<reference evidence="5 6" key="1">
    <citation type="submission" date="2019-08" db="EMBL/GenBank/DDBJ databases">
        <title>Draft genome sequences of two oriental melons (Cucumis melo L. var makuwa).</title>
        <authorList>
            <person name="Kwon S.-Y."/>
        </authorList>
    </citation>
    <scope>NUCLEOTIDE SEQUENCE [LARGE SCALE GENOMIC DNA]</scope>
    <source>
        <strain evidence="6">cv. Chang Bougi</strain>
        <strain evidence="5">cv. SW 3</strain>
        <tissue evidence="3">Leaf</tissue>
    </source>
</reference>
<evidence type="ECO:0000256" key="1">
    <source>
        <dbReference type="SAM" id="Coils"/>
    </source>
</evidence>
<evidence type="ECO:0000313" key="4">
    <source>
        <dbReference type="EMBL" id="TYK28345.1"/>
    </source>
</evidence>
<proteinExistence type="predicted"/>
<dbReference type="EMBL" id="SSTD01002133">
    <property type="protein sequence ID" value="TYK28345.1"/>
    <property type="molecule type" value="Genomic_DNA"/>
</dbReference>
<protein>
    <submittedName>
        <fullName evidence="3">CACTA en-spm transposon protein</fullName>
    </submittedName>
</protein>
<keyword evidence="1" id="KW-0175">Coiled coil</keyword>
<dbReference type="EMBL" id="SSTE01012822">
    <property type="protein sequence ID" value="KAA0048542.1"/>
    <property type="molecule type" value="Genomic_DNA"/>
</dbReference>
<dbReference type="Proteomes" id="UP000321393">
    <property type="component" value="Unassembled WGS sequence"/>
</dbReference>
<feature type="coiled-coil region" evidence="1">
    <location>
        <begin position="116"/>
        <end position="157"/>
    </location>
</feature>
<name>A0A5A7TYD4_CUCMM</name>
<sequence length="165" mass="18779">MWMNTCHMQGEQATMTNDNDEPRTMSSFRRDFDETNAMFLEFAEDLDNLVGGLSSVGDNSTCIFQSSASPTPRRRAQSQLFELERYIAANGDPSLRLHKTISTNSSMTSCLQSTVQLQLQAKLDQANQRIEEQTRNYDALVLEVEQLQKLIEDMNRTQQGQPHDP</sequence>
<dbReference type="Proteomes" id="UP000321947">
    <property type="component" value="Unassembled WGS sequence"/>
</dbReference>
<dbReference type="AlphaFoldDB" id="A0A5A7TYD4"/>
<feature type="region of interest" description="Disordered" evidence="2">
    <location>
        <begin position="1"/>
        <end position="23"/>
    </location>
</feature>
<dbReference type="OrthoDB" id="1921870at2759"/>
<gene>
    <name evidence="4" type="ORF">E5676_scaffold600G001800</name>
    <name evidence="3" type="ORF">E6C27_scaffold61G001710</name>
</gene>
<comment type="caution">
    <text evidence="3">The sequence shown here is derived from an EMBL/GenBank/DDBJ whole genome shotgun (WGS) entry which is preliminary data.</text>
</comment>
<organism evidence="3 5">
    <name type="scientific">Cucumis melo var. makuwa</name>
    <name type="common">Oriental melon</name>
    <dbReference type="NCBI Taxonomy" id="1194695"/>
    <lineage>
        <taxon>Eukaryota</taxon>
        <taxon>Viridiplantae</taxon>
        <taxon>Streptophyta</taxon>
        <taxon>Embryophyta</taxon>
        <taxon>Tracheophyta</taxon>
        <taxon>Spermatophyta</taxon>
        <taxon>Magnoliopsida</taxon>
        <taxon>eudicotyledons</taxon>
        <taxon>Gunneridae</taxon>
        <taxon>Pentapetalae</taxon>
        <taxon>rosids</taxon>
        <taxon>fabids</taxon>
        <taxon>Cucurbitales</taxon>
        <taxon>Cucurbitaceae</taxon>
        <taxon>Benincaseae</taxon>
        <taxon>Cucumis</taxon>
    </lineage>
</organism>